<protein>
    <recommendedName>
        <fullName evidence="1">DUF6878 domain-containing protein</fullName>
    </recommendedName>
</protein>
<reference evidence="2 3" key="1">
    <citation type="submission" date="2020-08" db="EMBL/GenBank/DDBJ databases">
        <title>Genomic Encyclopedia of Type Strains, Phase IV (KMG-IV): sequencing the most valuable type-strain genomes for metagenomic binning, comparative biology and taxonomic classification.</title>
        <authorList>
            <person name="Goeker M."/>
        </authorList>
    </citation>
    <scope>NUCLEOTIDE SEQUENCE [LARGE SCALE GENOMIC DNA]</scope>
    <source>
        <strain evidence="2 3">DSM 28760</strain>
    </source>
</reference>
<name>A0A7W5Z742_9HYPH</name>
<evidence type="ECO:0000259" key="1">
    <source>
        <dbReference type="Pfam" id="PF21798"/>
    </source>
</evidence>
<sequence>MADNSKTASEPRPPFSDWEAQAALQSRLEADLFAINKATLFDALVFTGVTTIIVTFDGYGDSGQIEDVEVKAGDDNIAMPGAMIAFAKTVWGQSEPERSTVTIATAVENLAYDVLERTHGGWENNDGAYGEVIFDVAKREITLDYNERYTASENYMHSF</sequence>
<dbReference type="InterPro" id="IPR049243">
    <property type="entry name" value="DUF6878"/>
</dbReference>
<feature type="domain" description="DUF6878" evidence="1">
    <location>
        <begin position="32"/>
        <end position="159"/>
    </location>
</feature>
<dbReference type="AlphaFoldDB" id="A0A7W5Z742"/>
<keyword evidence="3" id="KW-1185">Reference proteome</keyword>
<evidence type="ECO:0000313" key="3">
    <source>
        <dbReference type="Proteomes" id="UP000537592"/>
    </source>
</evidence>
<dbReference type="Pfam" id="PF21798">
    <property type="entry name" value="DUF6878"/>
    <property type="match status" value="1"/>
</dbReference>
<proteinExistence type="predicted"/>
<accession>A0A7W5Z742</accession>
<dbReference type="Proteomes" id="UP000537592">
    <property type="component" value="Unassembled WGS sequence"/>
</dbReference>
<gene>
    <name evidence="2" type="ORF">FHS81_003520</name>
</gene>
<comment type="caution">
    <text evidence="2">The sequence shown here is derived from an EMBL/GenBank/DDBJ whole genome shotgun (WGS) entry which is preliminary data.</text>
</comment>
<dbReference type="EMBL" id="JACICC010000018">
    <property type="protein sequence ID" value="MBB3811406.1"/>
    <property type="molecule type" value="Genomic_DNA"/>
</dbReference>
<dbReference type="RefSeq" id="WP_030540759.1">
    <property type="nucleotide sequence ID" value="NZ_JACICC010000018.1"/>
</dbReference>
<organism evidence="2 3">
    <name type="scientific">Pseudochelatococcus contaminans</name>
    <dbReference type="NCBI Taxonomy" id="1538103"/>
    <lineage>
        <taxon>Bacteria</taxon>
        <taxon>Pseudomonadati</taxon>
        <taxon>Pseudomonadota</taxon>
        <taxon>Alphaproteobacteria</taxon>
        <taxon>Hyphomicrobiales</taxon>
        <taxon>Chelatococcaceae</taxon>
        <taxon>Pseudochelatococcus</taxon>
    </lineage>
</organism>
<evidence type="ECO:0000313" key="2">
    <source>
        <dbReference type="EMBL" id="MBB3811406.1"/>
    </source>
</evidence>